<dbReference type="Pfam" id="PF05795">
    <property type="entry name" value="Plasmodium_Vir"/>
    <property type="match status" value="2"/>
</dbReference>
<dbReference type="AlphaFoldDB" id="A0A1A8XFU7"/>
<sequence length="332" mass="39038">MDTKALRHDYPFLSKTWDMYDEFDETVKERGFPDYSNKCKHIVSNYNKNIKEYDDFCMKLLRNLYTMADVEDEDENTNVPCTYLNMWLYYKEKIHEIPKEFIKQIFRIADELIQDLPYPSKCTYDESHKNHQEPYKIMLLNIFLDNIDAIEEIMQNDKDSKQVNCLNFVKKCLSIYNNIKTRYCLGEEKDHTFKATCEEIKTFEKTYESTFSNESPLNEKMPSITHSDPILPDRVTSEYQARVSMTDADDNTVIPGSDHASTIGGTVAGMSSFLLLMYKFTPFGRWLRSRINGTGMSNNLDEEEINHMYLNAYENDSMYSDDMGYNMGYNTM</sequence>
<accession>A0A1A8XFU7</accession>
<name>A0A1A8XFU7_PLAOA</name>
<gene>
    <name evidence="1" type="ORF">POVCU1_080850</name>
</gene>
<dbReference type="Proteomes" id="UP000078546">
    <property type="component" value="Unassembled WGS sequence"/>
</dbReference>
<reference evidence="2" key="1">
    <citation type="submission" date="2016-05" db="EMBL/GenBank/DDBJ databases">
        <authorList>
            <person name="Naeem Raeece"/>
        </authorList>
    </citation>
    <scope>NUCLEOTIDE SEQUENCE [LARGE SCALE GENOMIC DNA]</scope>
</reference>
<evidence type="ECO:0000313" key="2">
    <source>
        <dbReference type="Proteomes" id="UP000078546"/>
    </source>
</evidence>
<organism evidence="1 2">
    <name type="scientific">Plasmodium ovale curtisi</name>
    <dbReference type="NCBI Taxonomy" id="864141"/>
    <lineage>
        <taxon>Eukaryota</taxon>
        <taxon>Sar</taxon>
        <taxon>Alveolata</taxon>
        <taxon>Apicomplexa</taxon>
        <taxon>Aconoidasida</taxon>
        <taxon>Haemosporida</taxon>
        <taxon>Plasmodiidae</taxon>
        <taxon>Plasmodium</taxon>
        <taxon>Plasmodium (Plasmodium)</taxon>
    </lineage>
</organism>
<dbReference type="InterPro" id="IPR008780">
    <property type="entry name" value="Plasmodium_Vir"/>
</dbReference>
<proteinExistence type="predicted"/>
<dbReference type="EMBL" id="FLQV01003760">
    <property type="protein sequence ID" value="SBT02797.1"/>
    <property type="molecule type" value="Genomic_DNA"/>
</dbReference>
<evidence type="ECO:0000313" key="1">
    <source>
        <dbReference type="EMBL" id="SBT02797.1"/>
    </source>
</evidence>
<protein>
    <submittedName>
        <fullName evidence="1">PIR Superfamily Protein</fullName>
    </submittedName>
</protein>